<evidence type="ECO:0000256" key="4">
    <source>
        <dbReference type="ARBA" id="ARBA00022705"/>
    </source>
</evidence>
<protein>
    <recommendedName>
        <fullName evidence="3">DNA helicase</fullName>
        <ecNumber evidence="3">3.6.4.12</ecNumber>
    </recommendedName>
</protein>
<dbReference type="InterPro" id="IPR018525">
    <property type="entry name" value="MCM_CS"/>
</dbReference>
<dbReference type="InterPro" id="IPR001208">
    <property type="entry name" value="MCM_dom"/>
</dbReference>
<dbReference type="InterPro" id="IPR008047">
    <property type="entry name" value="MCM_4"/>
</dbReference>
<dbReference type="NCBIfam" id="TIGR01623">
    <property type="entry name" value="put_zinc_LRP1"/>
    <property type="match status" value="1"/>
</dbReference>
<dbReference type="SUPFAM" id="SSF50249">
    <property type="entry name" value="Nucleic acid-binding proteins"/>
    <property type="match status" value="1"/>
</dbReference>
<dbReference type="GO" id="GO:0017116">
    <property type="term" value="F:single-stranded DNA helicase activity"/>
    <property type="evidence" value="ECO:0007669"/>
    <property type="project" value="TreeGrafter"/>
</dbReference>
<accession>A0AAP0WZ20</accession>
<dbReference type="InterPro" id="IPR033762">
    <property type="entry name" value="MCM_OB"/>
</dbReference>
<dbReference type="GO" id="GO:0003697">
    <property type="term" value="F:single-stranded DNA binding"/>
    <property type="evidence" value="ECO:0007669"/>
    <property type="project" value="TreeGrafter"/>
</dbReference>
<evidence type="ECO:0000256" key="8">
    <source>
        <dbReference type="ARBA" id="ARBA00022840"/>
    </source>
</evidence>
<dbReference type="PROSITE" id="PS00847">
    <property type="entry name" value="MCM_1"/>
    <property type="match status" value="1"/>
</dbReference>
<feature type="domain" description="MCM C-terminal AAA(+) ATPase" evidence="16">
    <location>
        <begin position="789"/>
        <end position="995"/>
    </location>
</feature>
<dbReference type="Pfam" id="PF00493">
    <property type="entry name" value="MCM"/>
    <property type="match status" value="1"/>
</dbReference>
<evidence type="ECO:0000256" key="1">
    <source>
        <dbReference type="ARBA" id="ARBA00004123"/>
    </source>
</evidence>
<dbReference type="Gene3D" id="2.40.50.140">
    <property type="entry name" value="Nucleic acid-binding proteins"/>
    <property type="match status" value="1"/>
</dbReference>
<dbReference type="PANTHER" id="PTHR11630">
    <property type="entry name" value="DNA REPLICATION LICENSING FACTOR MCM FAMILY MEMBER"/>
    <property type="match status" value="1"/>
</dbReference>
<organism evidence="17 18">
    <name type="scientific">Liquidambar formosana</name>
    <name type="common">Formosan gum</name>
    <dbReference type="NCBI Taxonomy" id="63359"/>
    <lineage>
        <taxon>Eukaryota</taxon>
        <taxon>Viridiplantae</taxon>
        <taxon>Streptophyta</taxon>
        <taxon>Embryophyta</taxon>
        <taxon>Tracheophyta</taxon>
        <taxon>Spermatophyta</taxon>
        <taxon>Magnoliopsida</taxon>
        <taxon>eudicotyledons</taxon>
        <taxon>Gunneridae</taxon>
        <taxon>Pentapetalae</taxon>
        <taxon>Saxifragales</taxon>
        <taxon>Altingiaceae</taxon>
        <taxon>Liquidambar</taxon>
    </lineage>
</organism>
<dbReference type="InterPro" id="IPR027925">
    <property type="entry name" value="MCM_N"/>
</dbReference>
<feature type="compositionally biased region" description="Low complexity" evidence="15">
    <location>
        <begin position="426"/>
        <end position="435"/>
    </location>
</feature>
<dbReference type="InterPro" id="IPR031327">
    <property type="entry name" value="MCM"/>
</dbReference>
<evidence type="ECO:0000256" key="9">
    <source>
        <dbReference type="ARBA" id="ARBA00023125"/>
    </source>
</evidence>
<keyword evidence="5 14" id="KW-0547">Nucleotide-binding</keyword>
<dbReference type="GO" id="GO:0016787">
    <property type="term" value="F:hydrolase activity"/>
    <property type="evidence" value="ECO:0007669"/>
    <property type="project" value="UniProtKB-KW"/>
</dbReference>
<feature type="region of interest" description="Disordered" evidence="15">
    <location>
        <begin position="748"/>
        <end position="768"/>
    </location>
</feature>
<dbReference type="NCBIfam" id="TIGR01624">
    <property type="entry name" value="LRP1_Cterm"/>
    <property type="match status" value="1"/>
</dbReference>
<evidence type="ECO:0000256" key="14">
    <source>
        <dbReference type="RuleBase" id="RU004070"/>
    </source>
</evidence>
<feature type="compositionally biased region" description="Acidic residues" evidence="15">
    <location>
        <begin position="43"/>
        <end position="58"/>
    </location>
</feature>
<evidence type="ECO:0000256" key="13">
    <source>
        <dbReference type="ARBA" id="ARBA00064407"/>
    </source>
</evidence>
<evidence type="ECO:0000256" key="7">
    <source>
        <dbReference type="ARBA" id="ARBA00022806"/>
    </source>
</evidence>
<evidence type="ECO:0000259" key="16">
    <source>
        <dbReference type="PROSITE" id="PS50051"/>
    </source>
</evidence>
<evidence type="ECO:0000256" key="15">
    <source>
        <dbReference type="SAM" id="MobiDB-lite"/>
    </source>
</evidence>
<sequence length="1006" mass="112772">MCANYPKCKYLIMEKKSGAYVEPLMHEEDDEISNWEFINTSDIDNEEEEDDYEYYESEDSLHNEFESLLSCPSREDQEDDQYSKHDDDDDDDDDDDHDEEDKGNEEQSKEDEDEDEDGGGSGDNDLDDELVPWCVGDRFGRERMRKLGKRGCAKMNKSKRLAFMYPKPGCVHEKLTANEWPEVEPAFVMMRQGRSSCCQDCGNQAKRDCVYLRCRTCCKSRGFQCQTHINSTWVPAYRRRQRLQQLPSIQQQQLLPHNPKRHRLDNSSGLEMGNFPAEVNSSAIFRCVRVSSDEGTVDQYAYQTAVNIGGHVFKGILYDQGPERRFMGGGGEISSVGELQQQNLISATSLSTAALVDHPSSSYPIHPPTSSMPGPSSPDDSYSSPIGNTFSSPGDPATANRRRRGRRASTPSEFATPPPQHHSRFATPDATPTPAGTNRSRGRKRASTATPVATPSSTDEAPPSSEGGEGDDVDEAPPMFVWGTNISVQDVNAAILRFLRHFREHPSHTEGKYMRAIHRVLEVEGESLDVDAHDVFDYDTDLYTKMVRYPLEVLAIFDIVLMDMVSRINPLFEKHIQARIFNLKTSTCMRNLNPSDIEKMVSLKGMIIRCSSIIPEIREAVFRCIVCGYFSDPIVVDRGRISEPTVCGKQECLARNSMTLVHNRCRFADKQIVRLQETPDEIPDGGTPHTVSLLMHDKLVDAGKPGDRVEVTGIYRAMSVRVGPTQRTVKSLFKTYIDCLHLKKTDKSRMQAEDPMEVENGSSRNEEDVPIDYEHRVEQLKELSKQPDIYDRLTRSLAPNIWELDDVKRGLLCQLFGGNALKLVSGANFRGDINILLVGDPGTSKSQLLHYIHKLSPRGIYTSGRGSSAVGLTAYVAKDPETGETVLESGALVLSDRGICCIDEFDKMSDSARSMLHEVMEQQTISIAKAGIIASLNARTSVLACANPSGSRYNSRLSVIDNIHLPPTLLSRFDLIYLLLDKADEQTDRRLAKHIVALHFENPEVR</sequence>
<dbReference type="PROSITE" id="PS50051">
    <property type="entry name" value="MCM_2"/>
    <property type="match status" value="1"/>
</dbReference>
<comment type="function">
    <text evidence="12">Probable component of the MCM2-7 complex (MCM complex) that may function as a DNA helicase and which is essential to undergo a single round of replication initiation and elongation per cell cycle in eukaryotic cells.</text>
</comment>
<dbReference type="FunFam" id="2.20.28.10:FF:000003">
    <property type="entry name" value="DNA helicase"/>
    <property type="match status" value="1"/>
</dbReference>
<evidence type="ECO:0000256" key="5">
    <source>
        <dbReference type="ARBA" id="ARBA00022741"/>
    </source>
</evidence>
<keyword evidence="4" id="KW-0235">DNA replication</keyword>
<keyword evidence="9 14" id="KW-0238">DNA-binding</keyword>
<comment type="similarity">
    <text evidence="2 14">Belongs to the MCM family.</text>
</comment>
<comment type="subcellular location">
    <subcellularLocation>
        <location evidence="1">Nucleus</location>
    </subcellularLocation>
</comment>
<dbReference type="EMBL" id="JBBPBK010000004">
    <property type="protein sequence ID" value="KAK9286119.1"/>
    <property type="molecule type" value="Genomic_DNA"/>
</dbReference>
<feature type="region of interest" description="Disordered" evidence="15">
    <location>
        <begin position="358"/>
        <end position="478"/>
    </location>
</feature>
<evidence type="ECO:0000313" key="18">
    <source>
        <dbReference type="Proteomes" id="UP001415857"/>
    </source>
</evidence>
<comment type="caution">
    <text evidence="17">The sequence shown here is derived from an EMBL/GenBank/DDBJ whole genome shotgun (WGS) entry which is preliminary data.</text>
</comment>
<dbReference type="PRINTS" id="PR01657">
    <property type="entry name" value="MCMFAMILY"/>
</dbReference>
<reference evidence="17 18" key="1">
    <citation type="journal article" date="2024" name="Plant J.">
        <title>Genome sequences and population genomics reveal climatic adaptation and genomic divergence between two closely related sweetgum species.</title>
        <authorList>
            <person name="Xu W.Q."/>
            <person name="Ren C.Q."/>
            <person name="Zhang X.Y."/>
            <person name="Comes H.P."/>
            <person name="Liu X.H."/>
            <person name="Li Y.G."/>
            <person name="Kettle C.J."/>
            <person name="Jalonen R."/>
            <person name="Gaisberger H."/>
            <person name="Ma Y.Z."/>
            <person name="Qiu Y.X."/>
        </authorList>
    </citation>
    <scope>NUCLEOTIDE SEQUENCE [LARGE SCALE GENOMIC DNA]</scope>
    <source>
        <strain evidence="17">Hangzhou</strain>
    </source>
</reference>
<evidence type="ECO:0000256" key="11">
    <source>
        <dbReference type="ARBA" id="ARBA00047995"/>
    </source>
</evidence>
<dbReference type="Pfam" id="PF17207">
    <property type="entry name" value="MCM_OB"/>
    <property type="match status" value="1"/>
</dbReference>
<dbReference type="SMART" id="SM00350">
    <property type="entry name" value="MCM"/>
    <property type="match status" value="1"/>
</dbReference>
<feature type="compositionally biased region" description="Acidic residues" evidence="15">
    <location>
        <begin position="87"/>
        <end position="129"/>
    </location>
</feature>
<dbReference type="FunFam" id="3.40.50.300:FF:002469">
    <property type="entry name" value="Cell division control protein 21"/>
    <property type="match status" value="1"/>
</dbReference>
<dbReference type="InterPro" id="IPR003593">
    <property type="entry name" value="AAA+_ATPase"/>
</dbReference>
<comment type="subunit">
    <text evidence="13">Component of the minichromosome maintenance (MCM) complex, a heterotetramer composed of MCM2, MCM3, MCM4, MCM5, MCM6 and MCM7. Interacts with ETG1.</text>
</comment>
<name>A0AAP0WZ20_LIQFO</name>
<dbReference type="GO" id="GO:0000727">
    <property type="term" value="P:double-strand break repair via break-induced replication"/>
    <property type="evidence" value="ECO:0007669"/>
    <property type="project" value="TreeGrafter"/>
</dbReference>
<keyword evidence="18" id="KW-1185">Reference proteome</keyword>
<dbReference type="GO" id="GO:0006271">
    <property type="term" value="P:DNA strand elongation involved in DNA replication"/>
    <property type="evidence" value="ECO:0007669"/>
    <property type="project" value="TreeGrafter"/>
</dbReference>
<dbReference type="GO" id="GO:0005524">
    <property type="term" value="F:ATP binding"/>
    <property type="evidence" value="ECO:0007669"/>
    <property type="project" value="UniProtKB-KW"/>
</dbReference>
<dbReference type="Gene3D" id="3.30.1640.10">
    <property type="entry name" value="mini-chromosome maintenance (MCM) complex, chain A, domain 1"/>
    <property type="match status" value="1"/>
</dbReference>
<feature type="region of interest" description="Disordered" evidence="15">
    <location>
        <begin position="36"/>
        <end position="129"/>
    </location>
</feature>
<dbReference type="InterPro" id="IPR027417">
    <property type="entry name" value="P-loop_NTPase"/>
</dbReference>
<evidence type="ECO:0000256" key="12">
    <source>
        <dbReference type="ARBA" id="ARBA00053280"/>
    </source>
</evidence>
<dbReference type="PRINTS" id="PR01660">
    <property type="entry name" value="MCMPROTEIN4"/>
</dbReference>
<evidence type="ECO:0000256" key="6">
    <source>
        <dbReference type="ARBA" id="ARBA00022801"/>
    </source>
</evidence>
<dbReference type="AlphaFoldDB" id="A0AAP0WZ20"/>
<feature type="compositionally biased region" description="Low complexity" evidence="15">
    <location>
        <begin position="447"/>
        <end position="458"/>
    </location>
</feature>
<dbReference type="GO" id="GO:0042555">
    <property type="term" value="C:MCM complex"/>
    <property type="evidence" value="ECO:0007669"/>
    <property type="project" value="InterPro"/>
</dbReference>
<dbReference type="Proteomes" id="UP001415857">
    <property type="component" value="Unassembled WGS sequence"/>
</dbReference>
<dbReference type="GO" id="GO:1902975">
    <property type="term" value="P:mitotic DNA replication initiation"/>
    <property type="evidence" value="ECO:0007669"/>
    <property type="project" value="TreeGrafter"/>
</dbReference>
<dbReference type="InterPro" id="IPR006511">
    <property type="entry name" value="SHI_C"/>
</dbReference>
<dbReference type="Gene3D" id="3.40.50.300">
    <property type="entry name" value="P-loop containing nucleotide triphosphate hydrolases"/>
    <property type="match status" value="1"/>
</dbReference>
<feature type="compositionally biased region" description="Low complexity" evidence="15">
    <location>
        <begin position="368"/>
        <end position="385"/>
    </location>
</feature>
<dbReference type="InterPro" id="IPR006510">
    <property type="entry name" value="Znf_LRP1"/>
</dbReference>
<evidence type="ECO:0000256" key="10">
    <source>
        <dbReference type="ARBA" id="ARBA00023242"/>
    </source>
</evidence>
<keyword evidence="7" id="KW-0347">Helicase</keyword>
<keyword evidence="10" id="KW-0539">Nucleus</keyword>
<keyword evidence="8 14" id="KW-0067">ATP-binding</keyword>
<dbReference type="SUPFAM" id="SSF52540">
    <property type="entry name" value="P-loop containing nucleoside triphosphate hydrolases"/>
    <property type="match status" value="1"/>
</dbReference>
<dbReference type="EC" id="3.6.4.12" evidence="3"/>
<dbReference type="GO" id="GO:0000347">
    <property type="term" value="C:THO complex"/>
    <property type="evidence" value="ECO:0007669"/>
    <property type="project" value="UniProtKB-ARBA"/>
</dbReference>
<evidence type="ECO:0000256" key="2">
    <source>
        <dbReference type="ARBA" id="ARBA00008010"/>
    </source>
</evidence>
<dbReference type="Pfam" id="PF05142">
    <property type="entry name" value="DUF702"/>
    <property type="match status" value="1"/>
</dbReference>
<gene>
    <name evidence="17" type="ORF">L1049_014500</name>
</gene>
<keyword evidence="6" id="KW-0378">Hydrolase</keyword>
<proteinExistence type="inferred from homology"/>
<dbReference type="Gene3D" id="2.20.28.10">
    <property type="match status" value="1"/>
</dbReference>
<evidence type="ECO:0000256" key="3">
    <source>
        <dbReference type="ARBA" id="ARBA00012551"/>
    </source>
</evidence>
<dbReference type="PANTHER" id="PTHR11630:SF66">
    <property type="entry name" value="DNA REPLICATION LICENSING FACTOR MCM4"/>
    <property type="match status" value="1"/>
</dbReference>
<dbReference type="SMART" id="SM00382">
    <property type="entry name" value="AAA"/>
    <property type="match status" value="1"/>
</dbReference>
<evidence type="ECO:0000313" key="17">
    <source>
        <dbReference type="EMBL" id="KAK9286119.1"/>
    </source>
</evidence>
<dbReference type="Pfam" id="PF14551">
    <property type="entry name" value="MCM_N"/>
    <property type="match status" value="1"/>
</dbReference>
<comment type="catalytic activity">
    <reaction evidence="11">
        <text>ATP + H2O = ADP + phosphate + H(+)</text>
        <dbReference type="Rhea" id="RHEA:13065"/>
        <dbReference type="ChEBI" id="CHEBI:15377"/>
        <dbReference type="ChEBI" id="CHEBI:15378"/>
        <dbReference type="ChEBI" id="CHEBI:30616"/>
        <dbReference type="ChEBI" id="CHEBI:43474"/>
        <dbReference type="ChEBI" id="CHEBI:456216"/>
        <dbReference type="EC" id="3.6.4.12"/>
    </reaction>
</comment>
<dbReference type="InterPro" id="IPR012340">
    <property type="entry name" value="NA-bd_OB-fold"/>
</dbReference>